<proteinExistence type="predicted"/>
<accession>A0A9W7EQA1</accession>
<name>A0A9W7EQA1_9STRA</name>
<evidence type="ECO:0000256" key="1">
    <source>
        <dbReference type="SAM" id="SignalP"/>
    </source>
</evidence>
<feature type="signal peptide" evidence="1">
    <location>
        <begin position="1"/>
        <end position="28"/>
    </location>
</feature>
<dbReference type="AlphaFoldDB" id="A0A9W7EQA1"/>
<keyword evidence="3" id="KW-1185">Reference proteome</keyword>
<comment type="caution">
    <text evidence="2">The sequence shown here is derived from an EMBL/GenBank/DDBJ whole genome shotgun (WGS) entry which is preliminary data.</text>
</comment>
<keyword evidence="1" id="KW-0732">Signal</keyword>
<gene>
    <name evidence="2" type="ORF">TrST_g1995</name>
</gene>
<sequence length="307" mass="34790">MRFLAYSLSSLFLLLYLLYLHELSSGLASILNVVDTNTQFIGHNAVDNAVVHNAVDPPPCALFFYGLAKRVDLTLPSTFSKIINKNPECTVIYQSQNVTHTSTPHALWDSESGVINYDALYVHESPTFKIILTGGDTGESKSFPSLPFLLSKCCAPGYTDTSMSNLHKSWESLETLLPFIDNYETVGIFRNDVIFIDEVDIFSSDFAIPKWGSFKGFNDRMFYGTKENALKWAGRFDRLREFDGPILKGETYLKWLLRDDSSRIDFVDTCFLRVRVDGRVKENDCRATNKPFDPHGPRVTNDEHVII</sequence>
<feature type="chain" id="PRO_5040807096" evidence="1">
    <location>
        <begin position="29"/>
        <end position="307"/>
    </location>
</feature>
<protein>
    <submittedName>
        <fullName evidence="2">Uncharacterized protein</fullName>
    </submittedName>
</protein>
<reference evidence="3" key="1">
    <citation type="journal article" date="2023" name="Commun. Biol.">
        <title>Genome analysis of Parmales, the sister group of diatoms, reveals the evolutionary specialization of diatoms from phago-mixotrophs to photoautotrophs.</title>
        <authorList>
            <person name="Ban H."/>
            <person name="Sato S."/>
            <person name="Yoshikawa S."/>
            <person name="Yamada K."/>
            <person name="Nakamura Y."/>
            <person name="Ichinomiya M."/>
            <person name="Sato N."/>
            <person name="Blanc-Mathieu R."/>
            <person name="Endo H."/>
            <person name="Kuwata A."/>
            <person name="Ogata H."/>
        </authorList>
    </citation>
    <scope>NUCLEOTIDE SEQUENCE [LARGE SCALE GENOMIC DNA]</scope>
    <source>
        <strain evidence="3">NIES 3701</strain>
    </source>
</reference>
<dbReference type="Proteomes" id="UP001165085">
    <property type="component" value="Unassembled WGS sequence"/>
</dbReference>
<dbReference type="EMBL" id="BRXY01000310">
    <property type="protein sequence ID" value="GMH86045.1"/>
    <property type="molecule type" value="Genomic_DNA"/>
</dbReference>
<evidence type="ECO:0000313" key="3">
    <source>
        <dbReference type="Proteomes" id="UP001165085"/>
    </source>
</evidence>
<organism evidence="2 3">
    <name type="scientific">Triparma strigata</name>
    <dbReference type="NCBI Taxonomy" id="1606541"/>
    <lineage>
        <taxon>Eukaryota</taxon>
        <taxon>Sar</taxon>
        <taxon>Stramenopiles</taxon>
        <taxon>Ochrophyta</taxon>
        <taxon>Bolidophyceae</taxon>
        <taxon>Parmales</taxon>
        <taxon>Triparmaceae</taxon>
        <taxon>Triparma</taxon>
    </lineage>
</organism>
<evidence type="ECO:0000313" key="2">
    <source>
        <dbReference type="EMBL" id="GMH86045.1"/>
    </source>
</evidence>
<dbReference type="OrthoDB" id="218271at2759"/>